<dbReference type="GO" id="GO:0006635">
    <property type="term" value="P:fatty acid beta-oxidation"/>
    <property type="evidence" value="ECO:0007669"/>
    <property type="project" value="UniProtKB-UniPathway"/>
</dbReference>
<name>A0A840V5Y2_9BACT</name>
<evidence type="ECO:0000256" key="5">
    <source>
        <dbReference type="ARBA" id="ARBA00022832"/>
    </source>
</evidence>
<dbReference type="PANTHER" id="PTHR43612:SF3">
    <property type="entry name" value="TRIFUNCTIONAL ENZYME SUBUNIT ALPHA, MITOCHONDRIAL"/>
    <property type="match status" value="1"/>
</dbReference>
<dbReference type="PROSITE" id="PS00067">
    <property type="entry name" value="3HCDH"/>
    <property type="match status" value="1"/>
</dbReference>
<evidence type="ECO:0000256" key="1">
    <source>
        <dbReference type="ARBA" id="ARBA00005005"/>
    </source>
</evidence>
<keyword evidence="6" id="KW-0442">Lipid degradation</keyword>
<protein>
    <recommendedName>
        <fullName evidence="4">enoyl-CoA hydratase</fullName>
        <ecNumber evidence="4">4.2.1.17</ecNumber>
    </recommendedName>
</protein>
<evidence type="ECO:0000256" key="10">
    <source>
        <dbReference type="ARBA" id="ARBA00023239"/>
    </source>
</evidence>
<dbReference type="CDD" id="cd06558">
    <property type="entry name" value="crotonase-like"/>
    <property type="match status" value="1"/>
</dbReference>
<reference evidence="15 16" key="1">
    <citation type="submission" date="2020-08" db="EMBL/GenBank/DDBJ databases">
        <title>Genomic Encyclopedia of Type Strains, Phase IV (KMG-IV): sequencing the most valuable type-strain genomes for metagenomic binning, comparative biology and taxonomic classification.</title>
        <authorList>
            <person name="Goeker M."/>
        </authorList>
    </citation>
    <scope>NUCLEOTIDE SEQUENCE [LARGE SCALE GENOMIC DNA]</scope>
    <source>
        <strain evidence="15 16">YC6886</strain>
    </source>
</reference>
<dbReference type="GO" id="GO:0004300">
    <property type="term" value="F:enoyl-CoA hydratase activity"/>
    <property type="evidence" value="ECO:0007669"/>
    <property type="project" value="UniProtKB-EC"/>
</dbReference>
<evidence type="ECO:0000256" key="8">
    <source>
        <dbReference type="ARBA" id="ARBA00023027"/>
    </source>
</evidence>
<dbReference type="GO" id="GO:0016509">
    <property type="term" value="F:long-chain (3S)-3-hydroxyacyl-CoA dehydrogenase (NAD+) activity"/>
    <property type="evidence" value="ECO:0007669"/>
    <property type="project" value="TreeGrafter"/>
</dbReference>
<dbReference type="Proteomes" id="UP000557717">
    <property type="component" value="Unassembled WGS sequence"/>
</dbReference>
<evidence type="ECO:0000256" key="4">
    <source>
        <dbReference type="ARBA" id="ARBA00012076"/>
    </source>
</evidence>
<dbReference type="UniPathway" id="UPA00659"/>
<sequence length="661" mass="71207">MNLSLTHLHGLATLTLDRQGSSANLLDRATLEELRATLDTLSKDHSVTGLLVRSAKPTIFIAGANLDKLTNASGSELAELIDLGHQVFNQLAELAIPTVAAIHGACVGGGLELALACDWRVASDSAKTRIGLPETQLGILPAWGGSTRLPRLVGLPTALPLVLSGKLLKATSAQRKGLVDAVAPLQRLEPHAITFLQKGKRPPHHHAALHHPLSVAIIRRKAHADLLEKTRGHYPAPLSALEVMCRAVSGPIAASFAREKAALLRLAALPETTSLMRLFHLTERARKHSLAHAEPHPIDRVAVIGAGVMGSGIAYWLSTRGIEVILQDVSDSALAQGYQRLTKNYETSRRKHILTTTEAARGLDRIHLSSGKIPLDRCQLIIEAATENLDIKKTLFADLASRSHLHTLLATNTSALPLRDLAPSVTQPSRLVGLHFFNPVHRMQLVEVVRTPDTSDETLATAVSFVRRIGKLPVVVRDSPGFLVNRILLPYLVAAAEVFEKGGNPKVIDDAMLQYGMPMGPLRLLDEVGLDVALHVARTLAAAFPDRMQIPAVVEKLVASGHLGRKSGEGFYRYGKGHPEPSETALRLRTGTEAAPLALATRFAFLMADEAKRCLREGVAESADDIDLAMVLGTGFPPFRGGPLYATSGTPTPPFHHEHSH</sequence>
<dbReference type="SUPFAM" id="SSF52096">
    <property type="entry name" value="ClpP/crotonase"/>
    <property type="match status" value="1"/>
</dbReference>
<dbReference type="EC" id="4.2.1.17" evidence="4"/>
<keyword evidence="16" id="KW-1185">Reference proteome</keyword>
<dbReference type="InterPro" id="IPR006180">
    <property type="entry name" value="3-OHacyl-CoA_DH_CS"/>
</dbReference>
<dbReference type="Gene3D" id="3.90.226.10">
    <property type="entry name" value="2-enoyl-CoA Hydratase, Chain A, domain 1"/>
    <property type="match status" value="1"/>
</dbReference>
<comment type="catalytic activity">
    <reaction evidence="12">
        <text>a (3S)-3-hydroxyacyl-CoA + NAD(+) = a 3-oxoacyl-CoA + NADH + H(+)</text>
        <dbReference type="Rhea" id="RHEA:22432"/>
        <dbReference type="ChEBI" id="CHEBI:15378"/>
        <dbReference type="ChEBI" id="CHEBI:57318"/>
        <dbReference type="ChEBI" id="CHEBI:57540"/>
        <dbReference type="ChEBI" id="CHEBI:57945"/>
        <dbReference type="ChEBI" id="CHEBI:90726"/>
        <dbReference type="EC" id="1.1.1.35"/>
    </reaction>
</comment>
<dbReference type="GO" id="GO:0070403">
    <property type="term" value="F:NAD+ binding"/>
    <property type="evidence" value="ECO:0007669"/>
    <property type="project" value="InterPro"/>
</dbReference>
<dbReference type="InterPro" id="IPR006108">
    <property type="entry name" value="3HC_DH_C"/>
</dbReference>
<dbReference type="AlphaFoldDB" id="A0A840V5Y2"/>
<dbReference type="SUPFAM" id="SSF51735">
    <property type="entry name" value="NAD(P)-binding Rossmann-fold domains"/>
    <property type="match status" value="1"/>
</dbReference>
<comment type="caution">
    <text evidence="15">The sequence shown here is derived from an EMBL/GenBank/DDBJ whole genome shotgun (WGS) entry which is preliminary data.</text>
</comment>
<dbReference type="Pfam" id="PF00378">
    <property type="entry name" value="ECH_1"/>
    <property type="match status" value="1"/>
</dbReference>
<evidence type="ECO:0000256" key="2">
    <source>
        <dbReference type="ARBA" id="ARBA00007005"/>
    </source>
</evidence>
<dbReference type="Pfam" id="PF02737">
    <property type="entry name" value="3HCDH_N"/>
    <property type="match status" value="1"/>
</dbReference>
<comment type="pathway">
    <text evidence="1">Lipid metabolism; fatty acid beta-oxidation.</text>
</comment>
<evidence type="ECO:0000256" key="7">
    <source>
        <dbReference type="ARBA" id="ARBA00023002"/>
    </source>
</evidence>
<keyword evidence="8" id="KW-0520">NAD</keyword>
<dbReference type="InterPro" id="IPR001753">
    <property type="entry name" value="Enoyl-CoA_hydra/iso"/>
</dbReference>
<evidence type="ECO:0000256" key="3">
    <source>
        <dbReference type="ARBA" id="ARBA00008750"/>
    </source>
</evidence>
<dbReference type="InterPro" id="IPR006176">
    <property type="entry name" value="3-OHacyl-CoA_DH_NAD-bd"/>
</dbReference>
<evidence type="ECO:0000259" key="14">
    <source>
        <dbReference type="Pfam" id="PF02737"/>
    </source>
</evidence>
<evidence type="ECO:0000256" key="11">
    <source>
        <dbReference type="ARBA" id="ARBA00023268"/>
    </source>
</evidence>
<comment type="similarity">
    <text evidence="2">In the central section; belongs to the 3-hydroxyacyl-CoA dehydrogenase family.</text>
</comment>
<evidence type="ECO:0000256" key="6">
    <source>
        <dbReference type="ARBA" id="ARBA00022963"/>
    </source>
</evidence>
<feature type="domain" description="3-hydroxyacyl-CoA dehydrogenase C-terminal" evidence="13">
    <location>
        <begin position="481"/>
        <end position="574"/>
    </location>
</feature>
<dbReference type="InterPro" id="IPR029045">
    <property type="entry name" value="ClpP/crotonase-like_dom_sf"/>
</dbReference>
<dbReference type="PANTHER" id="PTHR43612">
    <property type="entry name" value="TRIFUNCTIONAL ENZYME SUBUNIT ALPHA"/>
    <property type="match status" value="1"/>
</dbReference>
<evidence type="ECO:0000256" key="9">
    <source>
        <dbReference type="ARBA" id="ARBA00023098"/>
    </source>
</evidence>
<dbReference type="RefSeq" id="WP_184016855.1">
    <property type="nucleotide sequence ID" value="NZ_JACHFD010000005.1"/>
</dbReference>
<dbReference type="Pfam" id="PF00725">
    <property type="entry name" value="3HCDH"/>
    <property type="match status" value="1"/>
</dbReference>
<keyword evidence="5" id="KW-0276">Fatty acid metabolism</keyword>
<feature type="domain" description="3-hydroxyacyl-CoA dehydrogenase NAD binding" evidence="14">
    <location>
        <begin position="301"/>
        <end position="478"/>
    </location>
</feature>
<dbReference type="Gene3D" id="3.40.50.720">
    <property type="entry name" value="NAD(P)-binding Rossmann-like Domain"/>
    <property type="match status" value="1"/>
</dbReference>
<dbReference type="SUPFAM" id="SSF48179">
    <property type="entry name" value="6-phosphogluconate dehydrogenase C-terminal domain-like"/>
    <property type="match status" value="2"/>
</dbReference>
<dbReference type="FunFam" id="3.40.50.720:FF:000009">
    <property type="entry name" value="Fatty oxidation complex, alpha subunit"/>
    <property type="match status" value="1"/>
</dbReference>
<accession>A0A840V5Y2</accession>
<evidence type="ECO:0000313" key="15">
    <source>
        <dbReference type="EMBL" id="MBB5351034.1"/>
    </source>
</evidence>
<organism evidence="15 16">
    <name type="scientific">Haloferula luteola</name>
    <dbReference type="NCBI Taxonomy" id="595692"/>
    <lineage>
        <taxon>Bacteria</taxon>
        <taxon>Pseudomonadati</taxon>
        <taxon>Verrucomicrobiota</taxon>
        <taxon>Verrucomicrobiia</taxon>
        <taxon>Verrucomicrobiales</taxon>
        <taxon>Verrucomicrobiaceae</taxon>
        <taxon>Haloferula</taxon>
    </lineage>
</organism>
<keyword evidence="11" id="KW-0511">Multifunctional enzyme</keyword>
<evidence type="ECO:0000313" key="16">
    <source>
        <dbReference type="Proteomes" id="UP000557717"/>
    </source>
</evidence>
<evidence type="ECO:0000256" key="12">
    <source>
        <dbReference type="ARBA" id="ARBA00049556"/>
    </source>
</evidence>
<keyword evidence="10 15" id="KW-0456">Lyase</keyword>
<gene>
    <name evidence="15" type="ORF">HNR46_001268</name>
</gene>
<keyword evidence="15" id="KW-0413">Isomerase</keyword>
<dbReference type="EMBL" id="JACHFD010000005">
    <property type="protein sequence ID" value="MBB5351034.1"/>
    <property type="molecule type" value="Genomic_DNA"/>
</dbReference>
<dbReference type="GO" id="GO:0016853">
    <property type="term" value="F:isomerase activity"/>
    <property type="evidence" value="ECO:0007669"/>
    <property type="project" value="UniProtKB-KW"/>
</dbReference>
<dbReference type="InterPro" id="IPR036291">
    <property type="entry name" value="NAD(P)-bd_dom_sf"/>
</dbReference>
<dbReference type="InterPro" id="IPR050136">
    <property type="entry name" value="FA_oxidation_alpha_subunit"/>
</dbReference>
<evidence type="ECO:0000259" key="13">
    <source>
        <dbReference type="Pfam" id="PF00725"/>
    </source>
</evidence>
<keyword evidence="7 15" id="KW-0560">Oxidoreductase</keyword>
<comment type="similarity">
    <text evidence="3">In the N-terminal section; belongs to the enoyl-CoA hydratase/isomerase family.</text>
</comment>
<proteinExistence type="inferred from homology"/>
<dbReference type="Gene3D" id="1.10.1040.50">
    <property type="match status" value="1"/>
</dbReference>
<keyword evidence="9" id="KW-0443">Lipid metabolism</keyword>
<dbReference type="InterPro" id="IPR008927">
    <property type="entry name" value="6-PGluconate_DH-like_C_sf"/>
</dbReference>